<reference evidence="4 5" key="1">
    <citation type="submission" date="2020-08" db="EMBL/GenBank/DDBJ databases">
        <title>Genomic Encyclopedia of Type Strains, Phase IV (KMG-IV): sequencing the most valuable type-strain genomes for metagenomic binning, comparative biology and taxonomic classification.</title>
        <authorList>
            <person name="Goeker M."/>
        </authorList>
    </citation>
    <scope>NUCLEOTIDE SEQUENCE [LARGE SCALE GENOMIC DNA]</scope>
    <source>
        <strain evidence="4 5">DSM 102850</strain>
    </source>
</reference>
<comment type="caution">
    <text evidence="4">The sequence shown here is derived from an EMBL/GenBank/DDBJ whole genome shotgun (WGS) entry which is preliminary data.</text>
</comment>
<comment type="function">
    <text evidence="2">Functions as a ribosomal silencing factor. Interacts with ribosomal protein uL14 (rplN), blocking formation of intersubunit bridge B8. Prevents association of the 30S and 50S ribosomal subunits and the formation of functional ribosomes, thus repressing translation.</text>
</comment>
<keyword evidence="5" id="KW-1185">Reference proteome</keyword>
<dbReference type="Gene3D" id="3.30.460.10">
    <property type="entry name" value="Beta Polymerase, domain 2"/>
    <property type="match status" value="1"/>
</dbReference>
<organism evidence="4 5">
    <name type="scientific">Parvularcula dongshanensis</name>
    <dbReference type="NCBI Taxonomy" id="1173995"/>
    <lineage>
        <taxon>Bacteria</taxon>
        <taxon>Pseudomonadati</taxon>
        <taxon>Pseudomonadota</taxon>
        <taxon>Alphaproteobacteria</taxon>
        <taxon>Parvularculales</taxon>
        <taxon>Parvularculaceae</taxon>
        <taxon>Parvularcula</taxon>
    </lineage>
</organism>
<evidence type="ECO:0000256" key="2">
    <source>
        <dbReference type="HAMAP-Rule" id="MF_01477"/>
    </source>
</evidence>
<dbReference type="RefSeq" id="WP_183817032.1">
    <property type="nucleotide sequence ID" value="NZ_JACHOB010000002.1"/>
</dbReference>
<dbReference type="SUPFAM" id="SSF81301">
    <property type="entry name" value="Nucleotidyltransferase"/>
    <property type="match status" value="1"/>
</dbReference>
<dbReference type="GO" id="GO:0005737">
    <property type="term" value="C:cytoplasm"/>
    <property type="evidence" value="ECO:0007669"/>
    <property type="project" value="UniProtKB-SubCell"/>
</dbReference>
<dbReference type="InterPro" id="IPR004394">
    <property type="entry name" value="Iojap/RsfS/C7orf30"/>
</dbReference>
<comment type="subunit">
    <text evidence="2">Interacts with ribosomal protein uL14 (rplN).</text>
</comment>
<dbReference type="AlphaFoldDB" id="A0A840I4A4"/>
<dbReference type="GO" id="GO:0017148">
    <property type="term" value="P:negative regulation of translation"/>
    <property type="evidence" value="ECO:0007669"/>
    <property type="project" value="UniProtKB-UniRule"/>
</dbReference>
<evidence type="ECO:0000313" key="5">
    <source>
        <dbReference type="Proteomes" id="UP000563524"/>
    </source>
</evidence>
<keyword evidence="2" id="KW-0678">Repressor</keyword>
<evidence type="ECO:0000256" key="3">
    <source>
        <dbReference type="SAM" id="MobiDB-lite"/>
    </source>
</evidence>
<dbReference type="GO" id="GO:0090071">
    <property type="term" value="P:negative regulation of ribosome biogenesis"/>
    <property type="evidence" value="ECO:0007669"/>
    <property type="project" value="UniProtKB-UniRule"/>
</dbReference>
<comment type="similarity">
    <text evidence="1 2">Belongs to the Iojap/RsfS family.</text>
</comment>
<dbReference type="EMBL" id="JACHOB010000002">
    <property type="protein sequence ID" value="MBB4658860.1"/>
    <property type="molecule type" value="Genomic_DNA"/>
</dbReference>
<protein>
    <recommendedName>
        <fullName evidence="2">Ribosomal silencing factor RsfS</fullName>
    </recommendedName>
</protein>
<dbReference type="InterPro" id="IPR043519">
    <property type="entry name" value="NT_sf"/>
</dbReference>
<evidence type="ECO:0000313" key="4">
    <source>
        <dbReference type="EMBL" id="MBB4658860.1"/>
    </source>
</evidence>
<proteinExistence type="inferred from homology"/>
<dbReference type="GO" id="GO:0042256">
    <property type="term" value="P:cytosolic ribosome assembly"/>
    <property type="evidence" value="ECO:0007669"/>
    <property type="project" value="UniProtKB-UniRule"/>
</dbReference>
<feature type="compositionally biased region" description="Low complexity" evidence="3">
    <location>
        <begin position="106"/>
        <end position="122"/>
    </location>
</feature>
<dbReference type="GO" id="GO:0043023">
    <property type="term" value="F:ribosomal large subunit binding"/>
    <property type="evidence" value="ECO:0007669"/>
    <property type="project" value="TreeGrafter"/>
</dbReference>
<dbReference type="HAMAP" id="MF_01477">
    <property type="entry name" value="Iojap_RsfS"/>
    <property type="match status" value="1"/>
</dbReference>
<dbReference type="Pfam" id="PF02410">
    <property type="entry name" value="RsfS"/>
    <property type="match status" value="1"/>
</dbReference>
<name>A0A840I4A4_9PROT</name>
<gene>
    <name evidence="2" type="primary">rsfS</name>
    <name evidence="4" type="ORF">GGQ59_001374</name>
</gene>
<comment type="subcellular location">
    <subcellularLocation>
        <location evidence="2">Cytoplasm</location>
    </subcellularLocation>
</comment>
<evidence type="ECO:0000256" key="1">
    <source>
        <dbReference type="ARBA" id="ARBA00010574"/>
    </source>
</evidence>
<dbReference type="PANTHER" id="PTHR21043">
    <property type="entry name" value="IOJAP SUPERFAMILY ORTHOLOG"/>
    <property type="match status" value="1"/>
</dbReference>
<keyword evidence="2" id="KW-0963">Cytoplasm</keyword>
<dbReference type="Proteomes" id="UP000563524">
    <property type="component" value="Unassembled WGS sequence"/>
</dbReference>
<dbReference type="NCBIfam" id="TIGR00090">
    <property type="entry name" value="rsfS_iojap_ybeB"/>
    <property type="match status" value="1"/>
</dbReference>
<accession>A0A840I4A4</accession>
<feature type="region of interest" description="Disordered" evidence="3">
    <location>
        <begin position="106"/>
        <end position="131"/>
    </location>
</feature>
<keyword evidence="2" id="KW-0810">Translation regulation</keyword>
<dbReference type="PANTHER" id="PTHR21043:SF0">
    <property type="entry name" value="MITOCHONDRIAL ASSEMBLY OF RIBOSOMAL LARGE SUBUNIT PROTEIN 1"/>
    <property type="match status" value="1"/>
</dbReference>
<sequence>MLPIILSRLDEDQAQDVVSINLTGKSDIADAMIIASGRSQRHVGALADKILRDLKDAGYGTVPAEGLPACDWVLIDAGDVVVHLFRPEVRDFYRLERIWAPERYEPASSDAAADGPGAPSTDAGEDTGLPH</sequence>